<keyword evidence="9" id="KW-1185">Reference proteome</keyword>
<gene>
    <name evidence="8" type="ORF">CW751_08360</name>
</gene>
<feature type="region of interest" description="Disordered" evidence="5">
    <location>
        <begin position="1667"/>
        <end position="1699"/>
    </location>
</feature>
<evidence type="ECO:0000259" key="7">
    <source>
        <dbReference type="Pfam" id="PF04357"/>
    </source>
</evidence>
<dbReference type="EMBL" id="PJNI01000008">
    <property type="protein sequence ID" value="PKR80774.1"/>
    <property type="molecule type" value="Genomic_DNA"/>
</dbReference>
<dbReference type="OrthoDB" id="9811276at2"/>
<reference evidence="8 9" key="1">
    <citation type="submission" date="2017-12" db="EMBL/GenBank/DDBJ databases">
        <title>The draft genome sequence of Brumimicrobium saltpan LHR20.</title>
        <authorList>
            <person name="Do Z.-J."/>
            <person name="Luo H.-R."/>
        </authorList>
    </citation>
    <scope>NUCLEOTIDE SEQUENCE [LARGE SCALE GENOMIC DNA]</scope>
    <source>
        <strain evidence="8 9">LHR20</strain>
    </source>
</reference>
<evidence type="ECO:0000313" key="8">
    <source>
        <dbReference type="EMBL" id="PKR80774.1"/>
    </source>
</evidence>
<evidence type="ECO:0000256" key="4">
    <source>
        <dbReference type="ARBA" id="ARBA00023136"/>
    </source>
</evidence>
<keyword evidence="3 6" id="KW-1133">Transmembrane helix</keyword>
<keyword evidence="4 6" id="KW-0472">Membrane</keyword>
<comment type="caution">
    <text evidence="8">The sequence shown here is derived from an EMBL/GenBank/DDBJ whole genome shotgun (WGS) entry which is preliminary data.</text>
</comment>
<keyword evidence="2 6" id="KW-0812">Transmembrane</keyword>
<evidence type="ECO:0000256" key="1">
    <source>
        <dbReference type="ARBA" id="ARBA00004167"/>
    </source>
</evidence>
<dbReference type="Proteomes" id="UP000236654">
    <property type="component" value="Unassembled WGS sequence"/>
</dbReference>
<dbReference type="Pfam" id="PF04357">
    <property type="entry name" value="TamB"/>
    <property type="match status" value="1"/>
</dbReference>
<comment type="subcellular location">
    <subcellularLocation>
        <location evidence="1">Membrane</location>
        <topology evidence="1">Single-pass membrane protein</topology>
    </subcellularLocation>
</comment>
<evidence type="ECO:0000256" key="3">
    <source>
        <dbReference type="ARBA" id="ARBA00022989"/>
    </source>
</evidence>
<protein>
    <recommendedName>
        <fullName evidence="7">Translocation and assembly module TamB C-terminal domain-containing protein</fullName>
    </recommendedName>
</protein>
<name>A0A2I0R2G1_9FLAO</name>
<feature type="transmembrane region" description="Helical" evidence="6">
    <location>
        <begin position="21"/>
        <end position="40"/>
    </location>
</feature>
<accession>A0A2I0R2G1</accession>
<evidence type="ECO:0000313" key="9">
    <source>
        <dbReference type="Proteomes" id="UP000236654"/>
    </source>
</evidence>
<feature type="domain" description="Translocation and assembly module TamB C-terminal" evidence="7">
    <location>
        <begin position="1202"/>
        <end position="1660"/>
    </location>
</feature>
<sequence>MEEKVKKKHKKRPWWKRGLRILAWFATVLVALFIIIVLIVRSEWGQRLIVGEATQFITAKTDTEFSIDKLFITFSGDIYLEGLYLEDLQKDTLLYSKSLQAGIPIWPIIMGNPIAINGVEWNGLRANVHREDSISGYNFQFLIDAFSSESTSETEKSVEEQEQNSESPKIQIGTIHFSNFKVNYHDEVTGMAADLQLGAFNFKGKNFDLNKMQFEVEQIALKNTDIKYVQNKPIPPSTDTTSTELPFINVDELKLENVNAYYQSIPDGLEATANLNLFKINVPAANLSNQEIEINEIILDQSFIDVKISSTQVQPRKETQIDTIGNQKDSLPSSFEWPDWKVDINRIAFTDNQIHYTTSPNEVNSAALDPNNIQLADFNFITDKISLTKEETAQFKLESLSFKEKSGVTINNFQFDAHLEQNKLGVTAFNLVSGQTNLVANIDLAFPSINKIIQQPEQAELDIRLSKIYVELKDIFTILPELKENEYLQKLSKHPIESQLYAKGSIKKMKLSKFELLWGSNTAIHTNGQFLNLTDTESLYADIDNLTIQTQRIDIAQLVETDSLGISIPEKINIQSKVKGGLSAIETQTKIQVPEGKINLDGGFKNNNQLSFNGKLSVIDLALGKIINNPSIGIVAFDIEAQGKGNNLQDLNAELRSDFSHLEFNNYDFSALELDGQLKNGKGDINLCFKDDHLNLTLDTQLDLDTLRPEASIDLNVKGANLMALGLTKDNIKSRLSLQSELKGNSDQFKVTANISEGVIVSNKDNYYLGPVIMAAELDKDGTSMDVKSNFLNLALRANAGPEKISKSIQDHLTNYFADSIARQDSISNPVQLSLDLDFTENELFSSFLVPELKTMDTLNLTVNFNESKNDLSTTVSLPYLNYAGNTIDSLKFKIDAKQEDAMFRFGFKALKADPIAMNQTYFDGDLKNGNLNLHFHSFEGEEELYIVKTEISGKNNNLKIHFLPEPLKFNGETWSIPKNNELTIQKDQIIAKEFKFTKGNQSIGLANDLISRKENNIGIGFKNFKLQNLLALFNDEELLASGDLNGNIVAIDPLDKLGLNADLKIDNLKALQAEIGQLNLSASSKTLEDYNVDLSIQGNHLDIDVNGDYKSKVSENQLDFVANLHQIDLETIAALSNDNLTNASGNISGKIELKGNISSPIYDGFIQFNQAEMNVTQLNSKFKLANERIGINNEKISFKQFSIADQNNNKFALNGDIQTNDFSNPSFNIGIKANNFQAINSTKKDNEVFYGDLNFDMNGDIKGDLNAPFLDLNLAINEKTDFTYALQDAQAQLEKRDGVIEFVNKENPDNILTANEDSTNIVAFGGIEVHAKLKVEQGAEFNVIVDPKTGDNLNVSGAGDLIFNLEKNGRTTLSGKYTIDKGHYNLSLYNLVKREFEFEPGSSISWSGGDPMDADLDVTASYSVKASASALMAAQTAGASEEVRNKYRQQLPFFVYLNVNGEIDQPQLNFNLGMPEESKGAIDGTVYSRIRQINNQEDALNKQVFSLLVLKKFYPNPGSDGSSGGTASLVRKNINQAISDQLNAYSDKLMGNSGVELNFGLDSYTDYQGETADQRTDLNVSAQKKLLDDRLIVEVGSTVNVEGDAPPGQDAVVGNASIQYLITEDGRWRIKGYRDSEYQNVIDGQVFVNGIALIFQRQFNHFEDLFGDKKQKKNPEDQKDKSNSKTKSDINQPKKEEE</sequence>
<evidence type="ECO:0000256" key="2">
    <source>
        <dbReference type="ARBA" id="ARBA00022692"/>
    </source>
</evidence>
<proteinExistence type="predicted"/>
<evidence type="ECO:0000256" key="5">
    <source>
        <dbReference type="SAM" id="MobiDB-lite"/>
    </source>
</evidence>
<dbReference type="GO" id="GO:0005886">
    <property type="term" value="C:plasma membrane"/>
    <property type="evidence" value="ECO:0007669"/>
    <property type="project" value="InterPro"/>
</dbReference>
<organism evidence="8 9">
    <name type="scientific">Brumimicrobium salinarum</name>
    <dbReference type="NCBI Taxonomy" id="2058658"/>
    <lineage>
        <taxon>Bacteria</taxon>
        <taxon>Pseudomonadati</taxon>
        <taxon>Bacteroidota</taxon>
        <taxon>Flavobacteriia</taxon>
        <taxon>Flavobacteriales</taxon>
        <taxon>Crocinitomicaceae</taxon>
        <taxon>Brumimicrobium</taxon>
    </lineage>
</organism>
<dbReference type="GO" id="GO:0009306">
    <property type="term" value="P:protein secretion"/>
    <property type="evidence" value="ECO:0007669"/>
    <property type="project" value="InterPro"/>
</dbReference>
<dbReference type="InterPro" id="IPR007452">
    <property type="entry name" value="TamB_C"/>
</dbReference>
<evidence type="ECO:0000256" key="6">
    <source>
        <dbReference type="SAM" id="Phobius"/>
    </source>
</evidence>
<dbReference type="RefSeq" id="WP_101334556.1">
    <property type="nucleotide sequence ID" value="NZ_PJNI01000008.1"/>
</dbReference>